<reference evidence="1" key="2">
    <citation type="submission" date="2019-07" db="EMBL/GenBank/DDBJ databases">
        <title>Phylogenomic Reclassification of ATCC Bacillus Strains and Various Taxa within the Genus Bacillus.</title>
        <authorList>
            <person name="Riojas M.A."/>
            <person name="Frank A.M."/>
            <person name="Fenn S.L."/>
            <person name="King S.P."/>
            <person name="Brower S.M."/>
            <person name="Hazbon M.H."/>
        </authorList>
    </citation>
    <scope>NUCLEOTIDE SEQUENCE</scope>
    <source>
        <strain evidence="1">NR-12239</strain>
    </source>
</reference>
<comment type="caution">
    <text evidence="1">The sequence shown here is derived from an EMBL/GenBank/DDBJ whole genome shotgun (WGS) entry which is preliminary data.</text>
</comment>
<dbReference type="AlphaFoldDB" id="A0AAJ1YVH7"/>
<evidence type="ECO:0000313" key="1">
    <source>
        <dbReference type="EMBL" id="MDR4324635.1"/>
    </source>
</evidence>
<accession>A0AAJ1YVH7</accession>
<evidence type="ECO:0000313" key="4">
    <source>
        <dbReference type="Proteomes" id="UP001248134"/>
    </source>
</evidence>
<proteinExistence type="predicted"/>
<name>A0AAJ1YVH7_9BACI</name>
<organism evidence="1 4">
    <name type="scientific">Bacillus pseudomycoides</name>
    <dbReference type="NCBI Taxonomy" id="64104"/>
    <lineage>
        <taxon>Bacteria</taxon>
        <taxon>Bacillati</taxon>
        <taxon>Bacillota</taxon>
        <taxon>Bacilli</taxon>
        <taxon>Bacillales</taxon>
        <taxon>Bacillaceae</taxon>
        <taxon>Bacillus</taxon>
        <taxon>Bacillus cereus group</taxon>
    </lineage>
</organism>
<dbReference type="EMBL" id="VLYX01000001">
    <property type="protein sequence ID" value="MDR4324635.1"/>
    <property type="molecule type" value="Genomic_DNA"/>
</dbReference>
<evidence type="ECO:0000313" key="2">
    <source>
        <dbReference type="EMBL" id="PHF04325.1"/>
    </source>
</evidence>
<dbReference type="RefSeq" id="WP_003205073.1">
    <property type="nucleotide sequence ID" value="NZ_CM000744.1"/>
</dbReference>
<evidence type="ECO:0000313" key="3">
    <source>
        <dbReference type="Proteomes" id="UP000221918"/>
    </source>
</evidence>
<dbReference type="EMBL" id="NUTL01000007">
    <property type="protein sequence ID" value="PHF04325.1"/>
    <property type="molecule type" value="Genomic_DNA"/>
</dbReference>
<protein>
    <submittedName>
        <fullName evidence="1">Uncharacterized protein</fullName>
    </submittedName>
</protein>
<gene>
    <name evidence="2" type="ORF">COF81_01190</name>
    <name evidence="1" type="ORF">FOS08_01385</name>
</gene>
<reference evidence="2 3" key="1">
    <citation type="submission" date="2017-09" db="EMBL/GenBank/DDBJ databases">
        <title>Large-scale bioinformatics analysis of Bacillus genomes uncovers conserved roles of natural products in bacterial physiology.</title>
        <authorList>
            <consortium name="Agbiome Team Llc"/>
            <person name="Bleich R.M."/>
            <person name="Grubbs K.J."/>
            <person name="Santa Maria K.C."/>
            <person name="Allen S.E."/>
            <person name="Farag S."/>
            <person name="Shank E.A."/>
            <person name="Bowers A."/>
        </authorList>
    </citation>
    <scope>NUCLEOTIDE SEQUENCE [LARGE SCALE GENOMIC DNA]</scope>
    <source>
        <strain evidence="2 3">AFS037265</strain>
    </source>
</reference>
<dbReference type="Proteomes" id="UP000221918">
    <property type="component" value="Unassembled WGS sequence"/>
</dbReference>
<sequence length="71" mass="8589">MLREIEHFILRNIDRKYINPFFLDGRERPPEHRSGQVLFSPHAEFKTKEEGESRSILYAKQFISERTKRVI</sequence>
<dbReference type="Proteomes" id="UP001248134">
    <property type="component" value="Unassembled WGS sequence"/>
</dbReference>